<reference evidence="2" key="1">
    <citation type="submission" date="2023-07" db="EMBL/GenBank/DDBJ databases">
        <title>Two novel species in the genus Flavivirga.</title>
        <authorList>
            <person name="Kwon K."/>
        </authorList>
    </citation>
    <scope>NUCLEOTIDE SEQUENCE</scope>
    <source>
        <strain evidence="2">KACC 14158</strain>
    </source>
</reference>
<sequence length="154" mass="17753">MTLVEKILLSLHTIAGAVWIGSVFMGAFIDTPAAEESVEKGKFPFKFIIGQGRRVFYSVYFGIFQLWATGILLLIVHPPLNSIEIRMMIGKFFFLFIMTAFTLYGTFITWPKIQLATDKEAYTLHKYYNYRAYGTFVSGILGLLLTLWFYLYKI</sequence>
<dbReference type="Proteomes" id="UP001176806">
    <property type="component" value="Unassembled WGS sequence"/>
</dbReference>
<dbReference type="RefSeq" id="WP_303301552.1">
    <property type="nucleotide sequence ID" value="NZ_BAABDA010000050.1"/>
</dbReference>
<evidence type="ECO:0000256" key="1">
    <source>
        <dbReference type="SAM" id="Phobius"/>
    </source>
</evidence>
<keyword evidence="3" id="KW-1185">Reference proteome</keyword>
<feature type="transmembrane region" description="Helical" evidence="1">
    <location>
        <begin position="7"/>
        <end position="29"/>
    </location>
</feature>
<dbReference type="EMBL" id="JAUOEL010000003">
    <property type="protein sequence ID" value="MDO5974411.1"/>
    <property type="molecule type" value="Genomic_DNA"/>
</dbReference>
<evidence type="ECO:0008006" key="4">
    <source>
        <dbReference type="Google" id="ProtNLM"/>
    </source>
</evidence>
<feature type="transmembrane region" description="Helical" evidence="1">
    <location>
        <begin position="130"/>
        <end position="151"/>
    </location>
</feature>
<evidence type="ECO:0000313" key="3">
    <source>
        <dbReference type="Proteomes" id="UP001176806"/>
    </source>
</evidence>
<name>A0ABT8WNB8_9FLAO</name>
<protein>
    <recommendedName>
        <fullName evidence="4">Copper resistance protein D</fullName>
    </recommendedName>
</protein>
<keyword evidence="1" id="KW-0812">Transmembrane</keyword>
<organism evidence="2 3">
    <name type="scientific">Flavivirga jejuensis</name>
    <dbReference type="NCBI Taxonomy" id="870487"/>
    <lineage>
        <taxon>Bacteria</taxon>
        <taxon>Pseudomonadati</taxon>
        <taxon>Bacteroidota</taxon>
        <taxon>Flavobacteriia</taxon>
        <taxon>Flavobacteriales</taxon>
        <taxon>Flavobacteriaceae</taxon>
        <taxon>Flavivirga</taxon>
    </lineage>
</organism>
<feature type="transmembrane region" description="Helical" evidence="1">
    <location>
        <begin position="88"/>
        <end position="110"/>
    </location>
</feature>
<evidence type="ECO:0000313" key="2">
    <source>
        <dbReference type="EMBL" id="MDO5974411.1"/>
    </source>
</evidence>
<comment type="caution">
    <text evidence="2">The sequence shown here is derived from an EMBL/GenBank/DDBJ whole genome shotgun (WGS) entry which is preliminary data.</text>
</comment>
<feature type="transmembrane region" description="Helical" evidence="1">
    <location>
        <begin position="55"/>
        <end position="76"/>
    </location>
</feature>
<accession>A0ABT8WNB8</accession>
<keyword evidence="1" id="KW-1133">Transmembrane helix</keyword>
<gene>
    <name evidence="2" type="ORF">Q4Q40_09465</name>
</gene>
<keyword evidence="1" id="KW-0472">Membrane</keyword>
<proteinExistence type="predicted"/>